<evidence type="ECO:0000256" key="4">
    <source>
        <dbReference type="ARBA" id="ARBA00023136"/>
    </source>
</evidence>
<dbReference type="PANTHER" id="PTHR11040:SF35">
    <property type="entry name" value="ZINC TRANSPORTER 5"/>
    <property type="match status" value="1"/>
</dbReference>
<evidence type="ECO:0000313" key="9">
    <source>
        <dbReference type="Proteomes" id="UP000287651"/>
    </source>
</evidence>
<evidence type="ECO:0000313" key="8">
    <source>
        <dbReference type="EMBL" id="RRT44645.1"/>
    </source>
</evidence>
<comment type="caution">
    <text evidence="8">The sequence shown here is derived from an EMBL/GenBank/DDBJ whole genome shotgun (WGS) entry which is preliminary data.</text>
</comment>
<dbReference type="InterPro" id="IPR003689">
    <property type="entry name" value="ZIP"/>
</dbReference>
<feature type="transmembrane region" description="Helical" evidence="6">
    <location>
        <begin position="119"/>
        <end position="144"/>
    </location>
</feature>
<dbReference type="PANTHER" id="PTHR11040">
    <property type="entry name" value="ZINC/IRON TRANSPORTER"/>
    <property type="match status" value="1"/>
</dbReference>
<dbReference type="GO" id="GO:0005385">
    <property type="term" value="F:zinc ion transmembrane transporter activity"/>
    <property type="evidence" value="ECO:0007669"/>
    <property type="project" value="TreeGrafter"/>
</dbReference>
<dbReference type="EMBL" id="AMZH03016341">
    <property type="protein sequence ID" value="RRT44645.1"/>
    <property type="molecule type" value="Genomic_DNA"/>
</dbReference>
<gene>
    <name evidence="8" type="ORF">B296_00033467</name>
</gene>
<dbReference type="Proteomes" id="UP000287651">
    <property type="component" value="Unassembled WGS sequence"/>
</dbReference>
<dbReference type="AlphaFoldDB" id="A0A426XYP9"/>
<keyword evidence="3 6" id="KW-1133">Transmembrane helix</keyword>
<feature type="chain" id="PRO_5019267456" evidence="7">
    <location>
        <begin position="24"/>
        <end position="410"/>
    </location>
</feature>
<accession>A0A426XYP9</accession>
<feature type="signal peptide" evidence="7">
    <location>
        <begin position="1"/>
        <end position="23"/>
    </location>
</feature>
<keyword evidence="4 6" id="KW-0472">Membrane</keyword>
<proteinExistence type="predicted"/>
<dbReference type="Pfam" id="PF02535">
    <property type="entry name" value="Zip"/>
    <property type="match status" value="2"/>
</dbReference>
<keyword evidence="2 6" id="KW-0812">Transmembrane</keyword>
<evidence type="ECO:0000256" key="1">
    <source>
        <dbReference type="ARBA" id="ARBA00004141"/>
    </source>
</evidence>
<evidence type="ECO:0000256" key="2">
    <source>
        <dbReference type="ARBA" id="ARBA00022692"/>
    </source>
</evidence>
<evidence type="ECO:0000256" key="7">
    <source>
        <dbReference type="SAM" id="SignalP"/>
    </source>
</evidence>
<feature type="transmembrane region" description="Helical" evidence="6">
    <location>
        <begin position="204"/>
        <end position="224"/>
    </location>
</feature>
<evidence type="ECO:0000256" key="3">
    <source>
        <dbReference type="ARBA" id="ARBA00022989"/>
    </source>
</evidence>
<reference evidence="8 9" key="1">
    <citation type="journal article" date="2014" name="Agronomy (Basel)">
        <title>A Draft Genome Sequence for Ensete ventricosum, the Drought-Tolerant Tree Against Hunger.</title>
        <authorList>
            <person name="Harrison J."/>
            <person name="Moore K.A."/>
            <person name="Paszkiewicz K."/>
            <person name="Jones T."/>
            <person name="Grant M."/>
            <person name="Ambacheew D."/>
            <person name="Muzemil S."/>
            <person name="Studholme D.J."/>
        </authorList>
    </citation>
    <scope>NUCLEOTIDE SEQUENCE [LARGE SCALE GENOMIC DNA]</scope>
</reference>
<organism evidence="8 9">
    <name type="scientific">Ensete ventricosum</name>
    <name type="common">Abyssinian banana</name>
    <name type="synonym">Musa ensete</name>
    <dbReference type="NCBI Taxonomy" id="4639"/>
    <lineage>
        <taxon>Eukaryota</taxon>
        <taxon>Viridiplantae</taxon>
        <taxon>Streptophyta</taxon>
        <taxon>Embryophyta</taxon>
        <taxon>Tracheophyta</taxon>
        <taxon>Spermatophyta</taxon>
        <taxon>Magnoliopsida</taxon>
        <taxon>Liliopsida</taxon>
        <taxon>Zingiberales</taxon>
        <taxon>Musaceae</taxon>
        <taxon>Ensete</taxon>
    </lineage>
</organism>
<protein>
    <submittedName>
        <fullName evidence="8">Uncharacterized protein</fullName>
    </submittedName>
</protein>
<feature type="transmembrane region" description="Helical" evidence="6">
    <location>
        <begin position="244"/>
        <end position="264"/>
    </location>
</feature>
<feature type="transmembrane region" description="Helical" evidence="6">
    <location>
        <begin position="47"/>
        <end position="68"/>
    </location>
</feature>
<dbReference type="GO" id="GO:0005886">
    <property type="term" value="C:plasma membrane"/>
    <property type="evidence" value="ECO:0007669"/>
    <property type="project" value="TreeGrafter"/>
</dbReference>
<feature type="region of interest" description="Disordered" evidence="5">
    <location>
        <begin position="271"/>
        <end position="293"/>
    </location>
</feature>
<feature type="transmembrane region" description="Helical" evidence="6">
    <location>
        <begin position="80"/>
        <end position="99"/>
    </location>
</feature>
<evidence type="ECO:0000256" key="5">
    <source>
        <dbReference type="SAM" id="MobiDB-lite"/>
    </source>
</evidence>
<feature type="compositionally biased region" description="Basic and acidic residues" evidence="5">
    <location>
        <begin position="280"/>
        <end position="293"/>
    </location>
</feature>
<evidence type="ECO:0000256" key="6">
    <source>
        <dbReference type="SAM" id="Phobius"/>
    </source>
</evidence>
<name>A0A426XYP9_ENSVE</name>
<sequence length="410" mass="44243">MRRGAWRFLFLVLLLLLPLFVHGDGEGGCSADDGDRDKKKALPLKIAAIVSIMVCGGIGVGVPALSMWIQSLRPDKDMFFVIKAFAAGVILATGFIHILPDAFETLTSSCLATSPWQDFPFAGFCAMVGAVGTLMVDTLATGYFSRLNGDRLRPTSSSEATNVDVEANHAHTHGAAVMQPEDSSAQLIRHRVVSQARFDFKAMVTMGLFFSLTTPAGIAIGTGISSVYNENSPTALIVQGLLDSVAAGILIYMALVDLLAADFMHPRVQSKPKLQCARSGNRDSPRNRSEAAHLSETEHVALLVEEVDVLAAGRRRQTRYETDLAERTDVGRRSRGSSLRITCMPAAGRNAAPPTTRWPRAGAATCCTSGLPQRASWAAHLPPEFLLFLFMQQSRILTHSFVAMSSITPL</sequence>
<keyword evidence="7" id="KW-0732">Signal</keyword>
<comment type="subcellular location">
    <subcellularLocation>
        <location evidence="1">Membrane</location>
        <topology evidence="1">Multi-pass membrane protein</topology>
    </subcellularLocation>
</comment>